<dbReference type="OrthoDB" id="9790745at2"/>
<comment type="caution">
    <text evidence="8">The sequence shown here is derived from an EMBL/GenBank/DDBJ whole genome shotgun (WGS) entry which is preliminary data.</text>
</comment>
<keyword evidence="5" id="KW-0285">Flavoprotein</keyword>
<dbReference type="Proteomes" id="UP000036780">
    <property type="component" value="Unassembled WGS sequence"/>
</dbReference>
<dbReference type="InterPro" id="IPR010088">
    <property type="entry name" value="RNR_flavodoxin"/>
</dbReference>
<dbReference type="Gene3D" id="3.40.50.360">
    <property type="match status" value="1"/>
</dbReference>
<dbReference type="PANTHER" id="PTHR42809">
    <property type="entry name" value="FLAVODOXIN 2"/>
    <property type="match status" value="1"/>
</dbReference>
<evidence type="ECO:0000313" key="9">
    <source>
        <dbReference type="Proteomes" id="UP000036780"/>
    </source>
</evidence>
<keyword evidence="7" id="KW-0249">Electron transport</keyword>
<comment type="cofactor">
    <cofactor evidence="1">
        <name>FMN</name>
        <dbReference type="ChEBI" id="CHEBI:58210"/>
    </cofactor>
</comment>
<comment type="similarity">
    <text evidence="3">Belongs to the flavodoxin family.</text>
</comment>
<dbReference type="PANTHER" id="PTHR42809:SF1">
    <property type="entry name" value="FLAVODOXIN 1"/>
    <property type="match status" value="1"/>
</dbReference>
<keyword evidence="9" id="KW-1185">Reference proteome</keyword>
<evidence type="ECO:0000256" key="1">
    <source>
        <dbReference type="ARBA" id="ARBA00001917"/>
    </source>
</evidence>
<reference evidence="9" key="1">
    <citation type="submission" date="2015-07" db="EMBL/GenBank/DDBJ databases">
        <title>Fjat-10053 dsm26.</title>
        <authorList>
            <person name="Liu B."/>
            <person name="Wang J."/>
            <person name="Zhu Y."/>
            <person name="Liu G."/>
            <person name="Chen Q."/>
            <person name="Chen Z."/>
            <person name="Lan J."/>
            <person name="Che J."/>
            <person name="Ge C."/>
            <person name="Shi H."/>
            <person name="Pan Z."/>
            <person name="Liu X."/>
        </authorList>
    </citation>
    <scope>NUCLEOTIDE SEQUENCE [LARGE SCALE GENOMIC DNA]</scope>
    <source>
        <strain evidence="9">DSM 26</strain>
    </source>
</reference>
<organism evidence="8 9">
    <name type="scientific">Virgibacillus pantothenticus</name>
    <dbReference type="NCBI Taxonomy" id="1473"/>
    <lineage>
        <taxon>Bacteria</taxon>
        <taxon>Bacillati</taxon>
        <taxon>Bacillota</taxon>
        <taxon>Bacilli</taxon>
        <taxon>Bacillales</taxon>
        <taxon>Bacillaceae</taxon>
        <taxon>Virgibacillus</taxon>
    </lineage>
</organism>
<dbReference type="InterPro" id="IPR050619">
    <property type="entry name" value="Flavodoxin"/>
</dbReference>
<dbReference type="NCBIfam" id="NF006747">
    <property type="entry name" value="PRK09271.1"/>
    <property type="match status" value="1"/>
</dbReference>
<evidence type="ECO:0000256" key="2">
    <source>
        <dbReference type="ARBA" id="ARBA00003297"/>
    </source>
</evidence>
<evidence type="ECO:0000313" key="8">
    <source>
        <dbReference type="EMBL" id="KNE21415.1"/>
    </source>
</evidence>
<dbReference type="InterPro" id="IPR008254">
    <property type="entry name" value="Flavodoxin/NO_synth"/>
</dbReference>
<evidence type="ECO:0000256" key="4">
    <source>
        <dbReference type="ARBA" id="ARBA00022448"/>
    </source>
</evidence>
<accession>A0A0L0QRY6</accession>
<keyword evidence="4" id="KW-0813">Transport</keyword>
<dbReference type="AlphaFoldDB" id="A0A0L0QRY6"/>
<dbReference type="Pfam" id="PF00258">
    <property type="entry name" value="Flavodoxin_1"/>
    <property type="match status" value="1"/>
</dbReference>
<dbReference type="NCBIfam" id="TIGR01754">
    <property type="entry name" value="flav_RNR"/>
    <property type="match status" value="1"/>
</dbReference>
<name>A0A0L0QRY6_VIRPA</name>
<protein>
    <submittedName>
        <fullName evidence="8">Flavodoxin</fullName>
    </submittedName>
</protein>
<evidence type="ECO:0000256" key="7">
    <source>
        <dbReference type="ARBA" id="ARBA00022982"/>
    </source>
</evidence>
<evidence type="ECO:0000256" key="6">
    <source>
        <dbReference type="ARBA" id="ARBA00022643"/>
    </source>
</evidence>
<dbReference type="EMBL" id="LGTO01000005">
    <property type="protein sequence ID" value="KNE21415.1"/>
    <property type="molecule type" value="Genomic_DNA"/>
</dbReference>
<dbReference type="PROSITE" id="PS50902">
    <property type="entry name" value="FLAVODOXIN_LIKE"/>
    <property type="match status" value="1"/>
</dbReference>
<gene>
    <name evidence="8" type="ORF">AFK71_07060</name>
</gene>
<comment type="function">
    <text evidence="2">Low-potential electron donor to a number of redox enzymes.</text>
</comment>
<dbReference type="SUPFAM" id="SSF52218">
    <property type="entry name" value="Flavoproteins"/>
    <property type="match status" value="1"/>
</dbReference>
<dbReference type="GO" id="GO:0016651">
    <property type="term" value="F:oxidoreductase activity, acting on NAD(P)H"/>
    <property type="evidence" value="ECO:0007669"/>
    <property type="project" value="UniProtKB-ARBA"/>
</dbReference>
<evidence type="ECO:0000256" key="5">
    <source>
        <dbReference type="ARBA" id="ARBA00022630"/>
    </source>
</evidence>
<keyword evidence="6" id="KW-0288">FMN</keyword>
<dbReference type="GeneID" id="66872837"/>
<evidence type="ECO:0000256" key="3">
    <source>
        <dbReference type="ARBA" id="ARBA00005267"/>
    </source>
</evidence>
<dbReference type="GO" id="GO:0010181">
    <property type="term" value="F:FMN binding"/>
    <property type="evidence" value="ECO:0007669"/>
    <property type="project" value="InterPro"/>
</dbReference>
<proteinExistence type="inferred from homology"/>
<dbReference type="RefSeq" id="WP_050350843.1">
    <property type="nucleotide sequence ID" value="NZ_BOSN01000004.1"/>
</dbReference>
<sequence length="160" mass="17893">MVPKLRVLIAYLTYSGNTQEVATIIQDELHANEVETAVHRIGIDPPVDPSSYDIIFLGTFTWDMGSTPEEVKDFILEIGYKPENVAVFGTGDTQFGGDDLFCRAVDKLVKFYHSPWSGLKIEQSPRGKQEQLVKDWVEGVLYHGKSNAGKSKDTRTVKSK</sequence>
<dbReference type="InterPro" id="IPR029039">
    <property type="entry name" value="Flavoprotein-like_sf"/>
</dbReference>